<gene>
    <name evidence="1" type="ORF">SBAD_LOCUS1045</name>
</gene>
<evidence type="ECO:0000313" key="3">
    <source>
        <dbReference type="WBParaSite" id="SBAD_0000107701-mRNA-1"/>
    </source>
</evidence>
<dbReference type="EMBL" id="UZAM01006692">
    <property type="protein sequence ID" value="VDO93017.1"/>
    <property type="molecule type" value="Genomic_DNA"/>
</dbReference>
<dbReference type="WBParaSite" id="SBAD_0000107701-mRNA-1">
    <property type="protein sequence ID" value="SBAD_0000107701-mRNA-1"/>
    <property type="gene ID" value="SBAD_0000107701"/>
</dbReference>
<reference evidence="3" key="1">
    <citation type="submission" date="2016-06" db="UniProtKB">
        <authorList>
            <consortium name="WormBaseParasite"/>
        </authorList>
    </citation>
    <scope>IDENTIFICATION</scope>
</reference>
<evidence type="ECO:0000313" key="1">
    <source>
        <dbReference type="EMBL" id="VDO93017.1"/>
    </source>
</evidence>
<organism evidence="3">
    <name type="scientific">Soboliphyme baturini</name>
    <dbReference type="NCBI Taxonomy" id="241478"/>
    <lineage>
        <taxon>Eukaryota</taxon>
        <taxon>Metazoa</taxon>
        <taxon>Ecdysozoa</taxon>
        <taxon>Nematoda</taxon>
        <taxon>Enoplea</taxon>
        <taxon>Dorylaimia</taxon>
        <taxon>Dioctophymatida</taxon>
        <taxon>Dioctophymatoidea</taxon>
        <taxon>Soboliphymatidae</taxon>
        <taxon>Soboliphyme</taxon>
    </lineage>
</organism>
<dbReference type="OrthoDB" id="10539731at2759"/>
<dbReference type="AlphaFoldDB" id="A0A183IBQ1"/>
<name>A0A183IBQ1_9BILA</name>
<sequence length="125" mass="13874">MVEKTTIPNRHFDDIENTHHLNRWEGLPLTPIDGNVGDGEELPNLVAEGGLEESEADAEATTKHKVAKVIVYNSMTGECKISLHTFMVAPPQSSSNAMLGNSDGCPTPATGQHFFYFWQHCWTYN</sequence>
<proteinExistence type="predicted"/>
<reference evidence="1 2" key="2">
    <citation type="submission" date="2018-11" db="EMBL/GenBank/DDBJ databases">
        <authorList>
            <consortium name="Pathogen Informatics"/>
        </authorList>
    </citation>
    <scope>NUCLEOTIDE SEQUENCE [LARGE SCALE GENOMIC DNA]</scope>
</reference>
<accession>A0A183IBQ1</accession>
<protein>
    <submittedName>
        <fullName evidence="3">PITH domain-containing protein</fullName>
    </submittedName>
</protein>
<dbReference type="Proteomes" id="UP000270296">
    <property type="component" value="Unassembled WGS sequence"/>
</dbReference>
<evidence type="ECO:0000313" key="2">
    <source>
        <dbReference type="Proteomes" id="UP000270296"/>
    </source>
</evidence>
<keyword evidence="2" id="KW-1185">Reference proteome</keyword>